<keyword evidence="2" id="KW-1185">Reference proteome</keyword>
<sequence>MKSLHIHKIFYALEIMLYAQLNNQTFIAKVDANRNIQAGHPLQLDVNMDKVHFFDAETEQRIILN</sequence>
<dbReference type="InterPro" id="IPR008995">
    <property type="entry name" value="Mo/tungstate-bd_C_term_dom"/>
</dbReference>
<gene>
    <name evidence="1" type="ORF">ACFSY7_12365</name>
</gene>
<evidence type="ECO:0000313" key="1">
    <source>
        <dbReference type="EMBL" id="MFD2869280.1"/>
    </source>
</evidence>
<reference evidence="2" key="1">
    <citation type="journal article" date="2019" name="Int. J. Syst. Evol. Microbiol.">
        <title>The Global Catalogue of Microorganisms (GCM) 10K type strain sequencing project: providing services to taxonomists for standard genome sequencing and annotation.</title>
        <authorList>
            <consortium name="The Broad Institute Genomics Platform"/>
            <consortium name="The Broad Institute Genome Sequencing Center for Infectious Disease"/>
            <person name="Wu L."/>
            <person name="Ma J."/>
        </authorList>
    </citation>
    <scope>NUCLEOTIDE SEQUENCE [LARGE SCALE GENOMIC DNA]</scope>
    <source>
        <strain evidence="2">KCTC 33522</strain>
    </source>
</reference>
<accession>A0ABW5Y203</accession>
<protein>
    <submittedName>
        <fullName evidence="1">Uncharacterized protein</fullName>
    </submittedName>
</protein>
<dbReference type="EMBL" id="JBHUOR010000109">
    <property type="protein sequence ID" value="MFD2869280.1"/>
    <property type="molecule type" value="Genomic_DNA"/>
</dbReference>
<dbReference type="Gene3D" id="2.40.50.140">
    <property type="entry name" value="Nucleic acid-binding proteins"/>
    <property type="match status" value="1"/>
</dbReference>
<comment type="caution">
    <text evidence="1">The sequence shown here is derived from an EMBL/GenBank/DDBJ whole genome shotgun (WGS) entry which is preliminary data.</text>
</comment>
<organism evidence="1 2">
    <name type="scientific">Kurthia populi</name>
    <dbReference type="NCBI Taxonomy" id="1562132"/>
    <lineage>
        <taxon>Bacteria</taxon>
        <taxon>Bacillati</taxon>
        <taxon>Bacillota</taxon>
        <taxon>Bacilli</taxon>
        <taxon>Bacillales</taxon>
        <taxon>Caryophanaceae</taxon>
        <taxon>Kurthia</taxon>
    </lineage>
</organism>
<dbReference type="InterPro" id="IPR012340">
    <property type="entry name" value="NA-bd_OB-fold"/>
</dbReference>
<dbReference type="SUPFAM" id="SSF50331">
    <property type="entry name" value="MOP-like"/>
    <property type="match status" value="1"/>
</dbReference>
<dbReference type="Proteomes" id="UP001597568">
    <property type="component" value="Unassembled WGS sequence"/>
</dbReference>
<evidence type="ECO:0000313" key="2">
    <source>
        <dbReference type="Proteomes" id="UP001597568"/>
    </source>
</evidence>
<proteinExistence type="predicted"/>
<name>A0ABW5Y203_9BACL</name>
<dbReference type="Gene3D" id="2.40.50.100">
    <property type="match status" value="1"/>
</dbReference>